<dbReference type="CDD" id="cd00093">
    <property type="entry name" value="HTH_XRE"/>
    <property type="match status" value="1"/>
</dbReference>
<evidence type="ECO:0000259" key="1">
    <source>
        <dbReference type="PROSITE" id="PS50943"/>
    </source>
</evidence>
<name>A0A8S5N3S3_9CAUD</name>
<dbReference type="GO" id="GO:0003677">
    <property type="term" value="F:DNA binding"/>
    <property type="evidence" value="ECO:0007669"/>
    <property type="project" value="InterPro"/>
</dbReference>
<accession>A0A8S5N3S3</accession>
<protein>
    <submittedName>
        <fullName evidence="2">Helix-turn-helix XRE-family like protein</fullName>
    </submittedName>
</protein>
<dbReference type="Gene3D" id="1.10.260.40">
    <property type="entry name" value="lambda repressor-like DNA-binding domains"/>
    <property type="match status" value="1"/>
</dbReference>
<dbReference type="InterPro" id="IPR010982">
    <property type="entry name" value="Lambda_DNA-bd_dom_sf"/>
</dbReference>
<dbReference type="Pfam" id="PF13560">
    <property type="entry name" value="HTH_31"/>
    <property type="match status" value="1"/>
</dbReference>
<sequence length="179" mass="20253">MLLDKEVIPHLLRENRTRKGLSVDQVSAKLKEMGLSVASKTLYGYENGTSMPNVPTFIALCDIYEVTDILSAVNAKSSAIHFSSEEWHLDQYNDFFNNRGVLGKIYLLMRDGIPSFSGYEDKLDECFPKDSEAANFDRLYKIFSELNEVGQGEAFFRLGQIQANKDFLKNPSMSTDKAM</sequence>
<reference evidence="2" key="1">
    <citation type="journal article" date="2021" name="Proc. Natl. Acad. Sci. U.S.A.">
        <title>A Catalog of Tens of Thousands of Viruses from Human Metagenomes Reveals Hidden Associations with Chronic Diseases.</title>
        <authorList>
            <person name="Tisza M.J."/>
            <person name="Buck C.B."/>
        </authorList>
    </citation>
    <scope>NUCLEOTIDE SEQUENCE</scope>
    <source>
        <strain evidence="2">CtzMH52</strain>
    </source>
</reference>
<dbReference type="EMBL" id="BK015048">
    <property type="protein sequence ID" value="DAD88787.1"/>
    <property type="molecule type" value="Genomic_DNA"/>
</dbReference>
<evidence type="ECO:0000313" key="2">
    <source>
        <dbReference type="EMBL" id="DAD88787.1"/>
    </source>
</evidence>
<dbReference type="SMART" id="SM00530">
    <property type="entry name" value="HTH_XRE"/>
    <property type="match status" value="1"/>
</dbReference>
<proteinExistence type="predicted"/>
<dbReference type="InterPro" id="IPR001387">
    <property type="entry name" value="Cro/C1-type_HTH"/>
</dbReference>
<feature type="domain" description="HTH cro/C1-type" evidence="1">
    <location>
        <begin position="12"/>
        <end position="70"/>
    </location>
</feature>
<dbReference type="SUPFAM" id="SSF47413">
    <property type="entry name" value="lambda repressor-like DNA-binding domains"/>
    <property type="match status" value="1"/>
</dbReference>
<organism evidence="2">
    <name type="scientific">Podoviridae sp. ctzMH52</name>
    <dbReference type="NCBI Taxonomy" id="2826596"/>
    <lineage>
        <taxon>Viruses</taxon>
        <taxon>Duplodnaviria</taxon>
        <taxon>Heunggongvirae</taxon>
        <taxon>Uroviricota</taxon>
        <taxon>Caudoviricetes</taxon>
    </lineage>
</organism>
<dbReference type="PROSITE" id="PS50943">
    <property type="entry name" value="HTH_CROC1"/>
    <property type="match status" value="1"/>
</dbReference>